<dbReference type="InterPro" id="IPR011006">
    <property type="entry name" value="CheY-like_superfamily"/>
</dbReference>
<dbReference type="Pfam" id="PF00486">
    <property type="entry name" value="Trans_reg_C"/>
    <property type="match status" value="1"/>
</dbReference>
<dbReference type="RefSeq" id="WP_416206017.1">
    <property type="nucleotide sequence ID" value="NZ_JBBKTX010000012.1"/>
</dbReference>
<sequence>MNILLVEDDPQLSRDIGRYLTGAGYGVEQLDRGDWAARYLPDHLDVIGCVVLDLGLPYLSGLEVLTCWRSQGITTPVLILTARNSWQERVDGLNAGADDYLGKPFQSEELLARLEALRRRVEQRGQPRLVVDGLTLDETKQQVSNGVGGCESLTATEFAMLRLLMQKAGQIVSKQQLLDATYDWQEEKNENLVEVYIRRLRKKIGQERIRTFRGQGYLMGER</sequence>
<dbReference type="SMART" id="SM00448">
    <property type="entry name" value="REC"/>
    <property type="match status" value="1"/>
</dbReference>
<feature type="modified residue" description="4-aspartylphosphate" evidence="2">
    <location>
        <position position="53"/>
    </location>
</feature>
<protein>
    <submittedName>
        <fullName evidence="6">Response regulator transcription factor</fullName>
    </submittedName>
</protein>
<keyword evidence="7" id="KW-1185">Reference proteome</keyword>
<reference evidence="6 7" key="1">
    <citation type="submission" date="2024-03" db="EMBL/GenBank/DDBJ databases">
        <title>High-quality draft genome sequence of Oceanobacter sp. wDCs-4.</title>
        <authorList>
            <person name="Dong C."/>
        </authorList>
    </citation>
    <scope>NUCLEOTIDE SEQUENCE [LARGE SCALE GENOMIC DNA]</scope>
    <source>
        <strain evidence="7">wDCs-4</strain>
    </source>
</reference>
<evidence type="ECO:0000256" key="1">
    <source>
        <dbReference type="ARBA" id="ARBA00023125"/>
    </source>
</evidence>
<dbReference type="Gene3D" id="1.10.10.10">
    <property type="entry name" value="Winged helix-like DNA-binding domain superfamily/Winged helix DNA-binding domain"/>
    <property type="match status" value="1"/>
</dbReference>
<dbReference type="SMART" id="SM00862">
    <property type="entry name" value="Trans_reg_C"/>
    <property type="match status" value="1"/>
</dbReference>
<dbReference type="EMBL" id="JBBKTX010000012">
    <property type="protein sequence ID" value="MFK4752882.1"/>
    <property type="molecule type" value="Genomic_DNA"/>
</dbReference>
<dbReference type="InterPro" id="IPR001789">
    <property type="entry name" value="Sig_transdc_resp-reg_receiver"/>
</dbReference>
<keyword evidence="2" id="KW-0597">Phosphoprotein</keyword>
<feature type="domain" description="OmpR/PhoB-type" evidence="5">
    <location>
        <begin position="126"/>
        <end position="221"/>
    </location>
</feature>
<dbReference type="Pfam" id="PF00072">
    <property type="entry name" value="Response_reg"/>
    <property type="match status" value="1"/>
</dbReference>
<dbReference type="InterPro" id="IPR036388">
    <property type="entry name" value="WH-like_DNA-bd_sf"/>
</dbReference>
<accession>A0ABW8NIV4</accession>
<dbReference type="PANTHER" id="PTHR48111">
    <property type="entry name" value="REGULATOR OF RPOS"/>
    <property type="match status" value="1"/>
</dbReference>
<comment type="caution">
    <text evidence="6">The sequence shown here is derived from an EMBL/GenBank/DDBJ whole genome shotgun (WGS) entry which is preliminary data.</text>
</comment>
<dbReference type="InterPro" id="IPR001867">
    <property type="entry name" value="OmpR/PhoB-type_DNA-bd"/>
</dbReference>
<dbReference type="Gene3D" id="6.10.250.690">
    <property type="match status" value="1"/>
</dbReference>
<evidence type="ECO:0000313" key="7">
    <source>
        <dbReference type="Proteomes" id="UP001620597"/>
    </source>
</evidence>
<feature type="DNA-binding region" description="OmpR/PhoB-type" evidence="3">
    <location>
        <begin position="126"/>
        <end position="221"/>
    </location>
</feature>
<name>A0ABW8NIV4_9GAMM</name>
<dbReference type="InterPro" id="IPR039420">
    <property type="entry name" value="WalR-like"/>
</dbReference>
<gene>
    <name evidence="6" type="ORF">WG929_10725</name>
</gene>
<dbReference type="PROSITE" id="PS51755">
    <property type="entry name" value="OMPR_PHOB"/>
    <property type="match status" value="1"/>
</dbReference>
<evidence type="ECO:0000256" key="2">
    <source>
        <dbReference type="PROSITE-ProRule" id="PRU00169"/>
    </source>
</evidence>
<evidence type="ECO:0000259" key="4">
    <source>
        <dbReference type="PROSITE" id="PS50110"/>
    </source>
</evidence>
<keyword evidence="1 3" id="KW-0238">DNA-binding</keyword>
<evidence type="ECO:0000259" key="5">
    <source>
        <dbReference type="PROSITE" id="PS51755"/>
    </source>
</evidence>
<feature type="domain" description="Response regulatory" evidence="4">
    <location>
        <begin position="2"/>
        <end position="118"/>
    </location>
</feature>
<dbReference type="CDD" id="cd00383">
    <property type="entry name" value="trans_reg_C"/>
    <property type="match status" value="1"/>
</dbReference>
<dbReference type="SUPFAM" id="SSF46894">
    <property type="entry name" value="C-terminal effector domain of the bipartite response regulators"/>
    <property type="match status" value="1"/>
</dbReference>
<dbReference type="Proteomes" id="UP001620597">
    <property type="component" value="Unassembled WGS sequence"/>
</dbReference>
<dbReference type="InterPro" id="IPR016032">
    <property type="entry name" value="Sig_transdc_resp-reg_C-effctor"/>
</dbReference>
<evidence type="ECO:0000256" key="3">
    <source>
        <dbReference type="PROSITE-ProRule" id="PRU01091"/>
    </source>
</evidence>
<dbReference type="PROSITE" id="PS50110">
    <property type="entry name" value="RESPONSE_REGULATORY"/>
    <property type="match status" value="1"/>
</dbReference>
<dbReference type="SUPFAM" id="SSF52172">
    <property type="entry name" value="CheY-like"/>
    <property type="match status" value="1"/>
</dbReference>
<organism evidence="6 7">
    <name type="scientific">Oceanobacter antarcticus</name>
    <dbReference type="NCBI Taxonomy" id="3133425"/>
    <lineage>
        <taxon>Bacteria</taxon>
        <taxon>Pseudomonadati</taxon>
        <taxon>Pseudomonadota</taxon>
        <taxon>Gammaproteobacteria</taxon>
        <taxon>Oceanospirillales</taxon>
        <taxon>Oceanospirillaceae</taxon>
        <taxon>Oceanobacter</taxon>
    </lineage>
</organism>
<proteinExistence type="predicted"/>
<evidence type="ECO:0000313" key="6">
    <source>
        <dbReference type="EMBL" id="MFK4752882.1"/>
    </source>
</evidence>
<dbReference type="Gene3D" id="3.40.50.2300">
    <property type="match status" value="1"/>
</dbReference>
<dbReference type="PANTHER" id="PTHR48111:SF37">
    <property type="entry name" value="RESPONSE REGULATOR PROTEIN CARR"/>
    <property type="match status" value="1"/>
</dbReference>